<dbReference type="GO" id="GO:0016740">
    <property type="term" value="F:transferase activity"/>
    <property type="evidence" value="ECO:0007669"/>
    <property type="project" value="UniProtKB-KW"/>
</dbReference>
<reference evidence="4" key="1">
    <citation type="journal article" date="2020" name="Nature">
        <title>Giant virus diversity and host interactions through global metagenomics.</title>
        <authorList>
            <person name="Schulz F."/>
            <person name="Roux S."/>
            <person name="Paez-Espino D."/>
            <person name="Jungbluth S."/>
            <person name="Walsh D.A."/>
            <person name="Denef V.J."/>
            <person name="McMahon K.D."/>
            <person name="Konstantinidis K.T."/>
            <person name="Eloe-Fadrosh E.A."/>
            <person name="Kyrpides N.C."/>
            <person name="Woyke T."/>
        </authorList>
    </citation>
    <scope>NUCLEOTIDE SEQUENCE</scope>
    <source>
        <strain evidence="4">GVMAG-S-1017745-26</strain>
    </source>
</reference>
<evidence type="ECO:0000256" key="1">
    <source>
        <dbReference type="ARBA" id="ARBA00022679"/>
    </source>
</evidence>
<organism evidence="4">
    <name type="scientific">viral metagenome</name>
    <dbReference type="NCBI Taxonomy" id="1070528"/>
    <lineage>
        <taxon>unclassified sequences</taxon>
        <taxon>metagenomes</taxon>
        <taxon>organismal metagenomes</taxon>
    </lineage>
</organism>
<protein>
    <recommendedName>
        <fullName evidence="3">UBC core domain-containing protein</fullName>
    </recommendedName>
</protein>
<dbReference type="SUPFAM" id="SSF54495">
    <property type="entry name" value="UBC-like"/>
    <property type="match status" value="1"/>
</dbReference>
<keyword evidence="1" id="KW-0808">Transferase</keyword>
<evidence type="ECO:0000313" key="4">
    <source>
        <dbReference type="EMBL" id="QHU35230.1"/>
    </source>
</evidence>
<dbReference type="Gene3D" id="3.10.110.10">
    <property type="entry name" value="Ubiquitin Conjugating Enzyme"/>
    <property type="match status" value="1"/>
</dbReference>
<dbReference type="EMBL" id="MN740584">
    <property type="protein sequence ID" value="QHU35230.1"/>
    <property type="molecule type" value="Genomic_DNA"/>
</dbReference>
<sequence>MLRRITEDIKNLKKTCEELYIDDNNVIYFILNGPKDTCYENGKWKVRIEMSKEYPYKSPSVGFVTPIYHPNVDQKSGSICLNVLNQTWTPIYNLSHIKETFLPQLLTYPNPDDPLNTEAASIYNNNNEEFINIVKYYIDKHCNSISLKK</sequence>
<dbReference type="Pfam" id="PF00179">
    <property type="entry name" value="UQ_con"/>
    <property type="match status" value="1"/>
</dbReference>
<dbReference type="PROSITE" id="PS50127">
    <property type="entry name" value="UBC_2"/>
    <property type="match status" value="1"/>
</dbReference>
<dbReference type="InterPro" id="IPR023313">
    <property type="entry name" value="UBQ-conjugating_AS"/>
</dbReference>
<dbReference type="AlphaFoldDB" id="A0A6C0LXW9"/>
<evidence type="ECO:0000256" key="2">
    <source>
        <dbReference type="ARBA" id="ARBA00022786"/>
    </source>
</evidence>
<dbReference type="SMART" id="SM00212">
    <property type="entry name" value="UBCc"/>
    <property type="match status" value="1"/>
</dbReference>
<accession>A0A6C0LXW9</accession>
<proteinExistence type="predicted"/>
<dbReference type="InterPro" id="IPR000608">
    <property type="entry name" value="UBC"/>
</dbReference>
<feature type="domain" description="UBC core" evidence="3">
    <location>
        <begin position="1"/>
        <end position="143"/>
    </location>
</feature>
<dbReference type="PANTHER" id="PTHR24068">
    <property type="entry name" value="UBIQUITIN-CONJUGATING ENZYME E2"/>
    <property type="match status" value="1"/>
</dbReference>
<dbReference type="PROSITE" id="PS00183">
    <property type="entry name" value="UBC_1"/>
    <property type="match status" value="1"/>
</dbReference>
<name>A0A6C0LXW9_9ZZZZ</name>
<evidence type="ECO:0000259" key="3">
    <source>
        <dbReference type="PROSITE" id="PS50127"/>
    </source>
</evidence>
<dbReference type="InterPro" id="IPR016135">
    <property type="entry name" value="UBQ-conjugating_enzyme/RWD"/>
</dbReference>
<keyword evidence="2" id="KW-0833">Ubl conjugation pathway</keyword>